<comment type="caution">
    <text evidence="1">The sequence shown here is derived from an EMBL/GenBank/DDBJ whole genome shotgun (WGS) entry which is preliminary data.</text>
</comment>
<dbReference type="EMBL" id="CAICTM010000475">
    <property type="protein sequence ID" value="CAB9511253.1"/>
    <property type="molecule type" value="Genomic_DNA"/>
</dbReference>
<dbReference type="Proteomes" id="UP001153069">
    <property type="component" value="Unassembled WGS sequence"/>
</dbReference>
<reference evidence="1" key="1">
    <citation type="submission" date="2020-06" db="EMBL/GenBank/DDBJ databases">
        <authorList>
            <consortium name="Plant Systems Biology data submission"/>
        </authorList>
    </citation>
    <scope>NUCLEOTIDE SEQUENCE</scope>
    <source>
        <strain evidence="1">D6</strain>
    </source>
</reference>
<accession>A0A9N8HDS0</accession>
<gene>
    <name evidence="1" type="ORF">SEMRO_476_G150570.1</name>
</gene>
<name>A0A9N8HDS0_9STRA</name>
<dbReference type="AlphaFoldDB" id="A0A9N8HDS0"/>
<evidence type="ECO:0000313" key="1">
    <source>
        <dbReference type="EMBL" id="CAB9511253.1"/>
    </source>
</evidence>
<sequence length="349" mass="39562">MLYSALHEYGILHDKKLTIYLQTGRWPNPSGDYYDTSPAVDLLNEDVNILYDVINVAVPKAASATLPVDFWKETKLVLVLDEVPNHWTHEHFLELLRKLRDVFAGVFLMVGSMALSDSVLEQPTVPQQMIKVQMRPVEEDKAKSLLQLIVTERFDEWWKAFPLLTALITNQRCAEVTAEVLCDITAGLAEGTPEDKAVEHFASMTTYVMLRVAQRYLKMNGIQKLDYSHCILLMVSTLGLVSMRANRGQAECGGCHCSRVRDTVYKRVIPKDGIAACTKGLVDRQTDGDTVDKSFLEWTMSPALTLVCAVTLAPWFVELHHEPDKLEALSCLEWQAIRYMQTEKIWTLQ</sequence>
<keyword evidence="2" id="KW-1185">Reference proteome</keyword>
<organism evidence="1 2">
    <name type="scientific">Seminavis robusta</name>
    <dbReference type="NCBI Taxonomy" id="568900"/>
    <lineage>
        <taxon>Eukaryota</taxon>
        <taxon>Sar</taxon>
        <taxon>Stramenopiles</taxon>
        <taxon>Ochrophyta</taxon>
        <taxon>Bacillariophyta</taxon>
        <taxon>Bacillariophyceae</taxon>
        <taxon>Bacillariophycidae</taxon>
        <taxon>Naviculales</taxon>
        <taxon>Naviculaceae</taxon>
        <taxon>Seminavis</taxon>
    </lineage>
</organism>
<protein>
    <submittedName>
        <fullName evidence="1">Uncharacterized protein</fullName>
    </submittedName>
</protein>
<evidence type="ECO:0000313" key="2">
    <source>
        <dbReference type="Proteomes" id="UP001153069"/>
    </source>
</evidence>
<proteinExistence type="predicted"/>